<dbReference type="Gene3D" id="3.40.190.10">
    <property type="entry name" value="Periplasmic binding protein-like II"/>
    <property type="match status" value="1"/>
</dbReference>
<feature type="domain" description="Solute-binding protein family 5" evidence="2">
    <location>
        <begin position="230"/>
        <end position="652"/>
    </location>
</feature>
<evidence type="ECO:0000313" key="3">
    <source>
        <dbReference type="EMBL" id="KAA6185843.1"/>
    </source>
</evidence>
<dbReference type="OrthoDB" id="9801912at2"/>
<dbReference type="GO" id="GO:1904680">
    <property type="term" value="F:peptide transmembrane transporter activity"/>
    <property type="evidence" value="ECO:0007669"/>
    <property type="project" value="TreeGrafter"/>
</dbReference>
<dbReference type="Pfam" id="PF00496">
    <property type="entry name" value="SBP_bac_5"/>
    <property type="match status" value="1"/>
</dbReference>
<dbReference type="GO" id="GO:0015833">
    <property type="term" value="P:peptide transport"/>
    <property type="evidence" value="ECO:0007669"/>
    <property type="project" value="TreeGrafter"/>
</dbReference>
<dbReference type="Proteomes" id="UP000322981">
    <property type="component" value="Unassembled WGS sequence"/>
</dbReference>
<gene>
    <name evidence="3" type="ORF">F2Q65_07540</name>
</gene>
<protein>
    <submittedName>
        <fullName evidence="3">Peptide ABC transporter substrate-binding protein</fullName>
    </submittedName>
</protein>
<evidence type="ECO:0000313" key="4">
    <source>
        <dbReference type="Proteomes" id="UP000322981"/>
    </source>
</evidence>
<dbReference type="Gene3D" id="3.10.105.10">
    <property type="entry name" value="Dipeptide-binding Protein, Domain 3"/>
    <property type="match status" value="1"/>
</dbReference>
<evidence type="ECO:0000259" key="2">
    <source>
        <dbReference type="Pfam" id="PF00496"/>
    </source>
</evidence>
<dbReference type="InterPro" id="IPR039424">
    <property type="entry name" value="SBP_5"/>
</dbReference>
<keyword evidence="1" id="KW-1133">Transmembrane helix</keyword>
<dbReference type="PANTHER" id="PTHR30290">
    <property type="entry name" value="PERIPLASMIC BINDING COMPONENT OF ABC TRANSPORTER"/>
    <property type="match status" value="1"/>
</dbReference>
<evidence type="ECO:0000256" key="1">
    <source>
        <dbReference type="SAM" id="Phobius"/>
    </source>
</evidence>
<keyword evidence="1" id="KW-0472">Membrane</keyword>
<dbReference type="CDD" id="cd08505">
    <property type="entry name" value="PBP2_NikA_DppA_OppA_like_18"/>
    <property type="match status" value="1"/>
</dbReference>
<dbReference type="EMBL" id="VWXX01000007">
    <property type="protein sequence ID" value="KAA6185843.1"/>
    <property type="molecule type" value="Genomic_DNA"/>
</dbReference>
<sequence>MLAAHNLTETAPSAKVCRQGAACSPFASVSAACLPQRRGGHARNAGKAQHARCFLSALSASAVQRDFVAWVAVWCVALLLTGCGEPPWNNPYPPERAGETVLYGSFGERPKHLDPVRSYSSNEYAFIAQIYEPPLQYHYLKRPYALVPLTAESVPEPRLLDAAGNPLPADAAADVAISEYLVRIRPGIRYQPHPAFARDDAGGYRYHALTPEQAGRLNTLADLPETGSRELTAEDYVYQIKRLAAPWLHSPIAGLMAEHILGFADLSRRLGELAPPAQDGERPFFDLRKVPFDGAEVVDRYSFRVRIQGRYPQFIYWLAMPFFAPMPWEAEALYQQPGMKQSNLTLDWYPVGTGPFMLTENNPNRRMVLSRNPDFHGERYPSEGMPGDAEAGLLDDAGKELPMIDRAVYSLEKEGIPYWNKFLQGYYDSSGISSDAFDQAVQFDAAGQAGLTEAMREKGIELVTAVDTSIMYMGFNMRDPLLGGDSERARLLRQAISIAVDFGEYISIFANGRGVEAQGPVPPGIFGHREGEAGINPAVFRWQHGRPVRRSVDEARALLAEAGYHDGRDPETGRPLTIYYEAMDAGPDGKARLNWMRKQFAKLGIELVVRATDYNRFQEKMRKGTGQVFMWGWNADYPDPENFFFLLYGPNAKVDGGENAANYRNTEFDSLFEQMKNLPDGPARQQIIDRMTTILRQDAPWAFGYYPKSFSLHHRWLDNVKPNLMANNTLKYRALQPEVRARLREAWNPPVLWPIGAAVLLLVLGAVPAMLIARRRERSSAR</sequence>
<proteinExistence type="predicted"/>
<keyword evidence="4" id="KW-1185">Reference proteome</keyword>
<accession>A0A5M8FLN6</accession>
<comment type="caution">
    <text evidence="3">The sequence shown here is derived from an EMBL/GenBank/DDBJ whole genome shotgun (WGS) entry which is preliminary data.</text>
</comment>
<name>A0A5M8FLN6_9GAMM</name>
<reference evidence="3 4" key="1">
    <citation type="submission" date="2019-09" db="EMBL/GenBank/DDBJ databases">
        <title>Whole-genome sequence of the purple sulfur bacterium Thiohalocapsa marina DSM 19078.</title>
        <authorList>
            <person name="Kyndt J.A."/>
            <person name="Meyer T.E."/>
        </authorList>
    </citation>
    <scope>NUCLEOTIDE SEQUENCE [LARGE SCALE GENOMIC DNA]</scope>
    <source>
        <strain evidence="3 4">DSM 19078</strain>
    </source>
</reference>
<organism evidence="3 4">
    <name type="scientific">Thiohalocapsa marina</name>
    <dbReference type="NCBI Taxonomy" id="424902"/>
    <lineage>
        <taxon>Bacteria</taxon>
        <taxon>Pseudomonadati</taxon>
        <taxon>Pseudomonadota</taxon>
        <taxon>Gammaproteobacteria</taxon>
        <taxon>Chromatiales</taxon>
        <taxon>Chromatiaceae</taxon>
        <taxon>Thiohalocapsa</taxon>
    </lineage>
</organism>
<dbReference type="AlphaFoldDB" id="A0A5M8FLN6"/>
<dbReference type="SUPFAM" id="SSF53850">
    <property type="entry name" value="Periplasmic binding protein-like II"/>
    <property type="match status" value="1"/>
</dbReference>
<keyword evidence="1" id="KW-0812">Transmembrane</keyword>
<dbReference type="InterPro" id="IPR000914">
    <property type="entry name" value="SBP_5_dom"/>
</dbReference>
<feature type="transmembrane region" description="Helical" evidence="1">
    <location>
        <begin position="751"/>
        <end position="773"/>
    </location>
</feature>